<evidence type="ECO:0000313" key="2">
    <source>
        <dbReference type="EMBL" id="JAT62054.1"/>
    </source>
</evidence>
<evidence type="ECO:0000256" key="1">
    <source>
        <dbReference type="SAM" id="MobiDB-lite"/>
    </source>
</evidence>
<feature type="compositionally biased region" description="Gly residues" evidence="1">
    <location>
        <begin position="64"/>
        <end position="80"/>
    </location>
</feature>
<dbReference type="AlphaFoldDB" id="A0A1D1Z5A9"/>
<protein>
    <submittedName>
        <fullName evidence="2">1,3-beta-glucan synthase component bgs4</fullName>
    </submittedName>
</protein>
<dbReference type="EMBL" id="GDJX01005882">
    <property type="protein sequence ID" value="JAT62054.1"/>
    <property type="molecule type" value="Transcribed_RNA"/>
</dbReference>
<gene>
    <name evidence="2" type="primary">bgs4_1</name>
    <name evidence="2" type="ORF">g.62528</name>
</gene>
<feature type="non-terminal residue" evidence="2">
    <location>
        <position position="1"/>
    </location>
</feature>
<reference evidence="2" key="1">
    <citation type="submission" date="2015-07" db="EMBL/GenBank/DDBJ databases">
        <title>Transcriptome Assembly of Anthurium amnicola.</title>
        <authorList>
            <person name="Suzuki J."/>
        </authorList>
    </citation>
    <scope>NUCLEOTIDE SEQUENCE</scope>
</reference>
<name>A0A1D1Z5A9_9ARAE</name>
<organism evidence="2">
    <name type="scientific">Anthurium amnicola</name>
    <dbReference type="NCBI Taxonomy" id="1678845"/>
    <lineage>
        <taxon>Eukaryota</taxon>
        <taxon>Viridiplantae</taxon>
        <taxon>Streptophyta</taxon>
        <taxon>Embryophyta</taxon>
        <taxon>Tracheophyta</taxon>
        <taxon>Spermatophyta</taxon>
        <taxon>Magnoliopsida</taxon>
        <taxon>Liliopsida</taxon>
        <taxon>Araceae</taxon>
        <taxon>Pothoideae</taxon>
        <taxon>Potheae</taxon>
        <taxon>Anthurium</taxon>
    </lineage>
</organism>
<proteinExistence type="predicted"/>
<feature type="region of interest" description="Disordered" evidence="1">
    <location>
        <begin position="55"/>
        <end position="83"/>
    </location>
</feature>
<accession>A0A1D1Z5A9</accession>
<sequence>FLFLLGVQPPRAQGGLVEGGGSMEKEEGVRARSFRKEDYNNRRVFLRSYPLQWEDTDEDEEGAEGVGKGDAGRGGGGAKGGKLASKVESLKNSVVVAVFRWGGHKVLLLRKLKNKVSFYLFACQPFGFKPSTGKLLTA</sequence>